<dbReference type="Proteomes" id="UP001156627">
    <property type="component" value="Unassembled WGS sequence"/>
</dbReference>
<comment type="caution">
    <text evidence="2">The sequence shown here is derived from an EMBL/GenBank/DDBJ whole genome shotgun (WGS) entry which is preliminary data.</text>
</comment>
<feature type="transmembrane region" description="Helical" evidence="1">
    <location>
        <begin position="82"/>
        <end position="102"/>
    </location>
</feature>
<keyword evidence="1" id="KW-1133">Transmembrane helix</keyword>
<feature type="transmembrane region" description="Helical" evidence="1">
    <location>
        <begin position="35"/>
        <end position="56"/>
    </location>
</feature>
<name>A0ABQ5X9L4_9GAMM</name>
<sequence length="115" mass="12997">MRYLSLLLLGPWLVMLAWAYWVVEKRFRVTWQLKLYDVMVVLMALGVACGSALVAFDDIAIQNVGGFGRESGGIWKQVMPALYGYGAFAAVMVLGIVMRLFLRRHESHFVAQKRG</sequence>
<proteinExistence type="predicted"/>
<evidence type="ECO:0000256" key="1">
    <source>
        <dbReference type="SAM" id="Phobius"/>
    </source>
</evidence>
<organism evidence="2 3">
    <name type="scientific">Dyella flagellata</name>
    <dbReference type="NCBI Taxonomy" id="1867833"/>
    <lineage>
        <taxon>Bacteria</taxon>
        <taxon>Pseudomonadati</taxon>
        <taxon>Pseudomonadota</taxon>
        <taxon>Gammaproteobacteria</taxon>
        <taxon>Lysobacterales</taxon>
        <taxon>Rhodanobacteraceae</taxon>
        <taxon>Dyella</taxon>
    </lineage>
</organism>
<reference evidence="3" key="1">
    <citation type="journal article" date="2019" name="Int. J. Syst. Evol. Microbiol.">
        <title>The Global Catalogue of Microorganisms (GCM) 10K type strain sequencing project: providing services to taxonomists for standard genome sequencing and annotation.</title>
        <authorList>
            <consortium name="The Broad Institute Genomics Platform"/>
            <consortium name="The Broad Institute Genome Sequencing Center for Infectious Disease"/>
            <person name="Wu L."/>
            <person name="Ma J."/>
        </authorList>
    </citation>
    <scope>NUCLEOTIDE SEQUENCE [LARGE SCALE GENOMIC DNA]</scope>
    <source>
        <strain evidence="3">NBRC 111981</strain>
    </source>
</reference>
<evidence type="ECO:0000313" key="3">
    <source>
        <dbReference type="Proteomes" id="UP001156627"/>
    </source>
</evidence>
<keyword evidence="1" id="KW-0472">Membrane</keyword>
<keyword evidence="3" id="KW-1185">Reference proteome</keyword>
<dbReference type="EMBL" id="BSOA01000015">
    <property type="protein sequence ID" value="GLQ88312.1"/>
    <property type="molecule type" value="Genomic_DNA"/>
</dbReference>
<protein>
    <submittedName>
        <fullName evidence="2">Uncharacterized protein</fullName>
    </submittedName>
</protein>
<accession>A0ABQ5X9L4</accession>
<feature type="transmembrane region" description="Helical" evidence="1">
    <location>
        <begin position="6"/>
        <end position="23"/>
    </location>
</feature>
<keyword evidence="1" id="KW-0812">Transmembrane</keyword>
<gene>
    <name evidence="2" type="ORF">GCM10007898_18810</name>
</gene>
<dbReference type="RefSeq" id="WP_284331757.1">
    <property type="nucleotide sequence ID" value="NZ_BSOA01000015.1"/>
</dbReference>
<evidence type="ECO:0000313" key="2">
    <source>
        <dbReference type="EMBL" id="GLQ88312.1"/>
    </source>
</evidence>